<dbReference type="EMBL" id="JADCNL010000014">
    <property type="protein sequence ID" value="KAG0452801.1"/>
    <property type="molecule type" value="Genomic_DNA"/>
</dbReference>
<sequence>MANTSLRCMNRAVFSSLTKRITSSKTAVALAPSSTLPSSTTSAVSRSSVRRFLTVSRTSSALGCCSGSLLPMHTAVAVARLTSRLSLESRSCRALSQGS</sequence>
<gene>
    <name evidence="1" type="ORF">HPP92_025465</name>
</gene>
<dbReference type="AlphaFoldDB" id="A0A835UB26"/>
<dbReference type="GO" id="GO:0005739">
    <property type="term" value="C:mitochondrion"/>
    <property type="evidence" value="ECO:0007669"/>
    <property type="project" value="TreeGrafter"/>
</dbReference>
<keyword evidence="2" id="KW-1185">Reference proteome</keyword>
<dbReference type="PANTHER" id="PTHR33156">
    <property type="entry name" value="OS02G0230000 PROTEIN"/>
    <property type="match status" value="1"/>
</dbReference>
<proteinExistence type="predicted"/>
<evidence type="ECO:0000313" key="2">
    <source>
        <dbReference type="Proteomes" id="UP000636800"/>
    </source>
</evidence>
<comment type="caution">
    <text evidence="1">The sequence shown here is derived from an EMBL/GenBank/DDBJ whole genome shotgun (WGS) entry which is preliminary data.</text>
</comment>
<dbReference type="PANTHER" id="PTHR33156:SF9">
    <property type="entry name" value="PROTEIN NUCLEAR FUSION DEFECTIVE 6, CHLOROPLASTIC_MITOCHONDRIAL"/>
    <property type="match status" value="1"/>
</dbReference>
<dbReference type="Proteomes" id="UP000636800">
    <property type="component" value="Unassembled WGS sequence"/>
</dbReference>
<accession>A0A835UB26</accession>
<dbReference type="InterPro" id="IPR043459">
    <property type="entry name" value="NFD6/NOXY2-like"/>
</dbReference>
<organism evidence="1 2">
    <name type="scientific">Vanilla planifolia</name>
    <name type="common">Vanilla</name>
    <dbReference type="NCBI Taxonomy" id="51239"/>
    <lineage>
        <taxon>Eukaryota</taxon>
        <taxon>Viridiplantae</taxon>
        <taxon>Streptophyta</taxon>
        <taxon>Embryophyta</taxon>
        <taxon>Tracheophyta</taxon>
        <taxon>Spermatophyta</taxon>
        <taxon>Magnoliopsida</taxon>
        <taxon>Liliopsida</taxon>
        <taxon>Asparagales</taxon>
        <taxon>Orchidaceae</taxon>
        <taxon>Vanilloideae</taxon>
        <taxon>Vanilleae</taxon>
        <taxon>Vanilla</taxon>
    </lineage>
</organism>
<reference evidence="1 2" key="1">
    <citation type="journal article" date="2020" name="Nat. Food">
        <title>A phased Vanilla planifolia genome enables genetic improvement of flavour and production.</title>
        <authorList>
            <person name="Hasing T."/>
            <person name="Tang H."/>
            <person name="Brym M."/>
            <person name="Khazi F."/>
            <person name="Huang T."/>
            <person name="Chambers A.H."/>
        </authorList>
    </citation>
    <scope>NUCLEOTIDE SEQUENCE [LARGE SCALE GENOMIC DNA]</scope>
    <source>
        <tissue evidence="1">Leaf</tissue>
    </source>
</reference>
<protein>
    <submittedName>
        <fullName evidence="1">Uncharacterized protein</fullName>
    </submittedName>
</protein>
<name>A0A835UB26_VANPL</name>
<evidence type="ECO:0000313" key="1">
    <source>
        <dbReference type="EMBL" id="KAG0452801.1"/>
    </source>
</evidence>